<evidence type="ECO:0000256" key="8">
    <source>
        <dbReference type="ARBA" id="ARBA00022801"/>
    </source>
</evidence>
<keyword evidence="16" id="KW-1185">Reference proteome</keyword>
<keyword evidence="7" id="KW-0808">Transferase</keyword>
<comment type="pathway">
    <text evidence="1">Cell wall biogenesis; peptidoglycan biosynthesis.</text>
</comment>
<dbReference type="GO" id="GO:0004180">
    <property type="term" value="F:carboxypeptidase activity"/>
    <property type="evidence" value="ECO:0007669"/>
    <property type="project" value="UniProtKB-KW"/>
</dbReference>
<dbReference type="GO" id="GO:0030288">
    <property type="term" value="C:outer membrane-bounded periplasmic space"/>
    <property type="evidence" value="ECO:0007669"/>
    <property type="project" value="TreeGrafter"/>
</dbReference>
<evidence type="ECO:0000256" key="9">
    <source>
        <dbReference type="ARBA" id="ARBA00023268"/>
    </source>
</evidence>
<dbReference type="InterPro" id="IPR009647">
    <property type="entry name" value="PBP_C"/>
</dbReference>
<dbReference type="InterPro" id="IPR012338">
    <property type="entry name" value="Beta-lactam/transpept-like"/>
</dbReference>
<feature type="domain" description="Penicillin-binding C-terminal" evidence="14">
    <location>
        <begin position="696"/>
        <end position="775"/>
    </location>
</feature>
<dbReference type="GO" id="GO:0008955">
    <property type="term" value="F:peptidoglycan glycosyltransferase activity"/>
    <property type="evidence" value="ECO:0007669"/>
    <property type="project" value="UniProtKB-EC"/>
</dbReference>
<comment type="catalytic activity">
    <reaction evidence="11">
        <text>[GlcNAc-(1-&gt;4)-Mur2Ac(oyl-L-Ala-gamma-D-Glu-L-Lys-D-Ala-D-Ala)](n)-di-trans,octa-cis-undecaprenyl diphosphate + beta-D-GlcNAc-(1-&gt;4)-Mur2Ac(oyl-L-Ala-gamma-D-Glu-L-Lys-D-Ala-D-Ala)-di-trans,octa-cis-undecaprenyl diphosphate = [GlcNAc-(1-&gt;4)-Mur2Ac(oyl-L-Ala-gamma-D-Glu-L-Lys-D-Ala-D-Ala)](n+1)-di-trans,octa-cis-undecaprenyl diphosphate + di-trans,octa-cis-undecaprenyl diphosphate + H(+)</text>
        <dbReference type="Rhea" id="RHEA:23708"/>
        <dbReference type="Rhea" id="RHEA-COMP:9602"/>
        <dbReference type="Rhea" id="RHEA-COMP:9603"/>
        <dbReference type="ChEBI" id="CHEBI:15378"/>
        <dbReference type="ChEBI" id="CHEBI:58405"/>
        <dbReference type="ChEBI" id="CHEBI:60033"/>
        <dbReference type="ChEBI" id="CHEBI:78435"/>
        <dbReference type="EC" id="2.4.99.28"/>
    </reaction>
</comment>
<keyword evidence="9" id="KW-0511">Multifunctional enzyme</keyword>
<keyword evidence="4" id="KW-0121">Carboxypeptidase</keyword>
<dbReference type="InterPro" id="IPR036950">
    <property type="entry name" value="PBP_transglycosylase"/>
</dbReference>
<dbReference type="NCBIfam" id="TIGR02073">
    <property type="entry name" value="PBP_1c"/>
    <property type="match status" value="1"/>
</dbReference>
<dbReference type="Pfam" id="PF06832">
    <property type="entry name" value="BiPBP_C"/>
    <property type="match status" value="1"/>
</dbReference>
<sequence length="783" mass="87505">MNKPRKISKKKLAGAAAAVLALFLLFLGYNVLFFTVYKGISFSRTYTDRNGALMHIFLTGDDKYRIKTSLGEFPPQLIEAVLLQEDRYFYGHMGINPGAMLRAGWETYVKKDRRMGASTITMQLARLKYGLHTRSLPGKINQTFRALFLEICLSKQEILEAYLNLVPCGGNIEGYPAAAWYYFRKDIKELTLGEILTLVVIPQNPVKRAPLNKYVSPELLSARKKLYESWLAQHPEDILLSTEMEMAPAIEARFPYRALHFTEYLNTRSLPPADRYRTSIDIQLQNICERELESYLVRNRNWGITNGSILLLDFTTMEVLAAVGSADYYDDAIHGQVNGTSAKRSPGSTLKPFIYALALEQGLIHPEKMLKDTPVGFNEYTPDNYKSEFKGPVKAWHALTDSRNIPAVQLARDLDSPDLYDFLISGGITGLKEKDHYGLSAVLGSADLTMMELCSLYAALANGGIKKELRFLPDFPAKPGSSTAVLSPEAAWITLRMLERNPAPDTTHPQGGRNIPVAYKTGTSIGFKDAWSIAVFGRYVLCVWIGNFSGEGNNAFIGRLTATPLQFRIIDAVLAGYQPDARDMHRALPPRTVSSVRVCAVSGDIPGEDCSQTVSTWFIPGTSPITKCRIHRKIYIDTRTGYRTDETERDYIRAEVREFWPTDLLEIFNQAGLPRLTPPPYPPDENTPGTINRGFPPSIVSPLSNTNYVIQPGNDRYNRLVLLAGADQDSGELFWFANSLFLGRAKPDERFVWAPSPGTWDLTVVDSRGRSSGTRILVTESGL</sequence>
<dbReference type="InterPro" id="IPR001460">
    <property type="entry name" value="PCN-bd_Tpept"/>
</dbReference>
<dbReference type="InterPro" id="IPR050396">
    <property type="entry name" value="Glycosyltr_51/Transpeptidase"/>
</dbReference>
<dbReference type="KEGG" id="bhc:JFL75_03395"/>
<dbReference type="RefSeq" id="WP_215627276.1">
    <property type="nucleotide sequence ID" value="NZ_CP067089.2"/>
</dbReference>
<dbReference type="PANTHER" id="PTHR32282:SF15">
    <property type="entry name" value="PENICILLIN-BINDING PROTEIN 1C"/>
    <property type="match status" value="1"/>
</dbReference>
<dbReference type="SUPFAM" id="SSF56601">
    <property type="entry name" value="beta-lactamase/transpeptidase-like"/>
    <property type="match status" value="1"/>
</dbReference>
<dbReference type="GO" id="GO:0009252">
    <property type="term" value="P:peptidoglycan biosynthetic process"/>
    <property type="evidence" value="ECO:0007669"/>
    <property type="project" value="InterPro"/>
</dbReference>
<dbReference type="Gene3D" id="3.40.710.10">
    <property type="entry name" value="DD-peptidase/beta-lactamase superfamily"/>
    <property type="match status" value="1"/>
</dbReference>
<protein>
    <recommendedName>
        <fullName evidence="10">peptidoglycan glycosyltransferase</fullName>
        <ecNumber evidence="10">2.4.99.28</ecNumber>
    </recommendedName>
</protein>
<reference evidence="15" key="1">
    <citation type="submission" date="2021-01" db="EMBL/GenBank/DDBJ databases">
        <title>Description of Breznakiella homolactica.</title>
        <authorList>
            <person name="Song Y."/>
            <person name="Brune A."/>
        </authorList>
    </citation>
    <scope>NUCLEOTIDE SEQUENCE</scope>
    <source>
        <strain evidence="15">RmG30</strain>
    </source>
</reference>
<accession>A0A7T7XPC0</accession>
<evidence type="ECO:0000259" key="13">
    <source>
        <dbReference type="Pfam" id="PF00912"/>
    </source>
</evidence>
<evidence type="ECO:0000259" key="14">
    <source>
        <dbReference type="Pfam" id="PF06832"/>
    </source>
</evidence>
<comment type="similarity">
    <text evidence="2">In the C-terminal section; belongs to the transpeptidase family.</text>
</comment>
<dbReference type="Pfam" id="PF00905">
    <property type="entry name" value="Transpeptidase"/>
    <property type="match status" value="1"/>
</dbReference>
<feature type="domain" description="Penicillin-binding protein transpeptidase" evidence="12">
    <location>
        <begin position="307"/>
        <end position="528"/>
    </location>
</feature>
<evidence type="ECO:0000256" key="11">
    <source>
        <dbReference type="ARBA" id="ARBA00049902"/>
    </source>
</evidence>
<keyword evidence="8" id="KW-0378">Hydrolase</keyword>
<dbReference type="SUPFAM" id="SSF53955">
    <property type="entry name" value="Lysozyme-like"/>
    <property type="match status" value="1"/>
</dbReference>
<organism evidence="15 16">
    <name type="scientific">Breznakiella homolactica</name>
    <dbReference type="NCBI Taxonomy" id="2798577"/>
    <lineage>
        <taxon>Bacteria</taxon>
        <taxon>Pseudomonadati</taxon>
        <taxon>Spirochaetota</taxon>
        <taxon>Spirochaetia</taxon>
        <taxon>Spirochaetales</taxon>
        <taxon>Breznakiellaceae</taxon>
        <taxon>Breznakiella</taxon>
    </lineage>
</organism>
<evidence type="ECO:0000256" key="2">
    <source>
        <dbReference type="ARBA" id="ARBA00007090"/>
    </source>
</evidence>
<keyword evidence="6" id="KW-0328">Glycosyltransferase</keyword>
<dbReference type="EMBL" id="CP067089">
    <property type="protein sequence ID" value="QQO09972.1"/>
    <property type="molecule type" value="Genomic_DNA"/>
</dbReference>
<dbReference type="InterPro" id="IPR023346">
    <property type="entry name" value="Lysozyme-like_dom_sf"/>
</dbReference>
<evidence type="ECO:0000256" key="5">
    <source>
        <dbReference type="ARBA" id="ARBA00022670"/>
    </source>
</evidence>
<evidence type="ECO:0000313" key="15">
    <source>
        <dbReference type="EMBL" id="QQO09972.1"/>
    </source>
</evidence>
<dbReference type="InterPro" id="IPR001264">
    <property type="entry name" value="Glyco_trans_51"/>
</dbReference>
<evidence type="ECO:0000313" key="16">
    <source>
        <dbReference type="Proteomes" id="UP000595917"/>
    </source>
</evidence>
<dbReference type="GO" id="GO:0008658">
    <property type="term" value="F:penicillin binding"/>
    <property type="evidence" value="ECO:0007669"/>
    <property type="project" value="InterPro"/>
</dbReference>
<dbReference type="Gene3D" id="1.10.3810.10">
    <property type="entry name" value="Biosynthetic peptidoglycan transglycosylase-like"/>
    <property type="match status" value="1"/>
</dbReference>
<feature type="domain" description="Glycosyl transferase family 51" evidence="13">
    <location>
        <begin position="61"/>
        <end position="223"/>
    </location>
</feature>
<evidence type="ECO:0000256" key="6">
    <source>
        <dbReference type="ARBA" id="ARBA00022676"/>
    </source>
</evidence>
<comment type="similarity">
    <text evidence="3">In the N-terminal section; belongs to the glycosyltransferase 51 family.</text>
</comment>
<dbReference type="Proteomes" id="UP000595917">
    <property type="component" value="Chromosome"/>
</dbReference>
<gene>
    <name evidence="15" type="primary">pbpC</name>
    <name evidence="15" type="ORF">JFL75_03395</name>
</gene>
<dbReference type="GO" id="GO:0006508">
    <property type="term" value="P:proteolysis"/>
    <property type="evidence" value="ECO:0007669"/>
    <property type="project" value="UniProtKB-KW"/>
</dbReference>
<dbReference type="AlphaFoldDB" id="A0A7T7XPC0"/>
<proteinExistence type="inferred from homology"/>
<dbReference type="InterPro" id="IPR011815">
    <property type="entry name" value="PBP_1c"/>
</dbReference>
<evidence type="ECO:0000256" key="10">
    <source>
        <dbReference type="ARBA" id="ARBA00044770"/>
    </source>
</evidence>
<dbReference type="PANTHER" id="PTHR32282">
    <property type="entry name" value="BINDING PROTEIN TRANSPEPTIDASE, PUTATIVE-RELATED"/>
    <property type="match status" value="1"/>
</dbReference>
<dbReference type="Pfam" id="PF00912">
    <property type="entry name" value="Transgly"/>
    <property type="match status" value="1"/>
</dbReference>
<evidence type="ECO:0000259" key="12">
    <source>
        <dbReference type="Pfam" id="PF00905"/>
    </source>
</evidence>
<keyword evidence="5" id="KW-0645">Protease</keyword>
<evidence type="ECO:0000256" key="7">
    <source>
        <dbReference type="ARBA" id="ARBA00022679"/>
    </source>
</evidence>
<evidence type="ECO:0000256" key="4">
    <source>
        <dbReference type="ARBA" id="ARBA00022645"/>
    </source>
</evidence>
<evidence type="ECO:0000256" key="1">
    <source>
        <dbReference type="ARBA" id="ARBA00004752"/>
    </source>
</evidence>
<dbReference type="EC" id="2.4.99.28" evidence="10"/>
<evidence type="ECO:0000256" key="3">
    <source>
        <dbReference type="ARBA" id="ARBA00007739"/>
    </source>
</evidence>
<name>A0A7T7XPC0_9SPIR</name>